<reference evidence="11" key="1">
    <citation type="submission" date="2021-10" db="EMBL/GenBank/DDBJ databases">
        <authorList>
            <person name="Criscuolo A."/>
        </authorList>
    </citation>
    <scope>NUCLEOTIDE SEQUENCE</scope>
    <source>
        <strain evidence="11">CIP111885</strain>
    </source>
</reference>
<proteinExistence type="inferred from homology"/>
<gene>
    <name evidence="11" type="ORF">NEOCIP111885_03280</name>
</gene>
<dbReference type="InterPro" id="IPR000834">
    <property type="entry name" value="Peptidase_M14"/>
</dbReference>
<feature type="chain" id="PRO_5039446370" evidence="9">
    <location>
        <begin position="22"/>
        <end position="330"/>
    </location>
</feature>
<dbReference type="Pfam" id="PF00246">
    <property type="entry name" value="Peptidase_M14"/>
    <property type="match status" value="1"/>
</dbReference>
<feature type="signal peptide" evidence="9">
    <location>
        <begin position="1"/>
        <end position="21"/>
    </location>
</feature>
<evidence type="ECO:0000256" key="3">
    <source>
        <dbReference type="ARBA" id="ARBA00022670"/>
    </source>
</evidence>
<evidence type="ECO:0000259" key="10">
    <source>
        <dbReference type="PROSITE" id="PS52035"/>
    </source>
</evidence>
<comment type="caution">
    <text evidence="11">The sequence shown here is derived from an EMBL/GenBank/DDBJ whole genome shotgun (WGS) entry which is preliminary data.</text>
</comment>
<dbReference type="SMART" id="SM00631">
    <property type="entry name" value="Zn_pept"/>
    <property type="match status" value="1"/>
</dbReference>
<protein>
    <submittedName>
        <fullName evidence="11">Gamma-D-glutamyl-L-diamino acid endopeptidase 1</fullName>
        <ecNumber evidence="11">3.4.19.11</ecNumber>
    </submittedName>
</protein>
<dbReference type="GO" id="GO:0006508">
    <property type="term" value="P:proteolysis"/>
    <property type="evidence" value="ECO:0007669"/>
    <property type="project" value="UniProtKB-KW"/>
</dbReference>
<organism evidence="11 12">
    <name type="scientific">Pseudoneobacillus rhizosphaerae</name>
    <dbReference type="NCBI Taxonomy" id="2880968"/>
    <lineage>
        <taxon>Bacteria</taxon>
        <taxon>Bacillati</taxon>
        <taxon>Bacillota</taxon>
        <taxon>Bacilli</taxon>
        <taxon>Bacillales</taxon>
        <taxon>Bacillaceae</taxon>
        <taxon>Pseudoneobacillus</taxon>
    </lineage>
</organism>
<keyword evidence="6" id="KW-0862">Zinc</keyword>
<dbReference type="GO" id="GO:0008270">
    <property type="term" value="F:zinc ion binding"/>
    <property type="evidence" value="ECO:0007669"/>
    <property type="project" value="InterPro"/>
</dbReference>
<dbReference type="SUPFAM" id="SSF53187">
    <property type="entry name" value="Zn-dependent exopeptidases"/>
    <property type="match status" value="1"/>
</dbReference>
<evidence type="ECO:0000313" key="11">
    <source>
        <dbReference type="EMBL" id="CAG9609538.1"/>
    </source>
</evidence>
<dbReference type="AlphaFoldDB" id="A0A9C7GC00"/>
<evidence type="ECO:0000256" key="5">
    <source>
        <dbReference type="ARBA" id="ARBA00022801"/>
    </source>
</evidence>
<comment type="similarity">
    <text evidence="2 8">Belongs to the peptidase M14 family.</text>
</comment>
<evidence type="ECO:0000313" key="12">
    <source>
        <dbReference type="Proteomes" id="UP000789845"/>
    </source>
</evidence>
<comment type="cofactor">
    <cofactor evidence="1">
        <name>Zn(2+)</name>
        <dbReference type="ChEBI" id="CHEBI:29105"/>
    </cofactor>
</comment>
<dbReference type="Proteomes" id="UP000789845">
    <property type="component" value="Unassembled WGS sequence"/>
</dbReference>
<dbReference type="Gene3D" id="3.40.630.10">
    <property type="entry name" value="Zn peptidases"/>
    <property type="match status" value="1"/>
</dbReference>
<evidence type="ECO:0000256" key="8">
    <source>
        <dbReference type="PROSITE-ProRule" id="PRU01379"/>
    </source>
</evidence>
<dbReference type="InterPro" id="IPR057246">
    <property type="entry name" value="CARBOXYPEPT_ZN_1"/>
</dbReference>
<keyword evidence="4" id="KW-0479">Metal-binding</keyword>
<keyword evidence="9" id="KW-0732">Signal</keyword>
<evidence type="ECO:0000256" key="9">
    <source>
        <dbReference type="SAM" id="SignalP"/>
    </source>
</evidence>
<name>A0A9C7GC00_9BACI</name>
<evidence type="ECO:0000256" key="2">
    <source>
        <dbReference type="ARBA" id="ARBA00005988"/>
    </source>
</evidence>
<dbReference type="GO" id="GO:0004181">
    <property type="term" value="F:metallocarboxypeptidase activity"/>
    <property type="evidence" value="ECO:0007669"/>
    <property type="project" value="InterPro"/>
</dbReference>
<keyword evidence="7" id="KW-0482">Metalloprotease</keyword>
<dbReference type="PROSITE" id="PS52035">
    <property type="entry name" value="PEPTIDASE_M14"/>
    <property type="match status" value="1"/>
</dbReference>
<evidence type="ECO:0000256" key="6">
    <source>
        <dbReference type="ARBA" id="ARBA00022833"/>
    </source>
</evidence>
<dbReference type="PANTHER" id="PTHR11705">
    <property type="entry name" value="PROTEASE FAMILY M14 CARBOXYPEPTIDASE A,B"/>
    <property type="match status" value="1"/>
</dbReference>
<dbReference type="EC" id="3.4.19.11" evidence="11"/>
<keyword evidence="3" id="KW-0645">Protease</keyword>
<evidence type="ECO:0000256" key="4">
    <source>
        <dbReference type="ARBA" id="ARBA00022723"/>
    </source>
</evidence>
<accession>A0A9C7GC00</accession>
<evidence type="ECO:0000256" key="7">
    <source>
        <dbReference type="ARBA" id="ARBA00023049"/>
    </source>
</evidence>
<keyword evidence="12" id="KW-1185">Reference proteome</keyword>
<evidence type="ECO:0000256" key="1">
    <source>
        <dbReference type="ARBA" id="ARBA00001947"/>
    </source>
</evidence>
<feature type="domain" description="Peptidase M14" evidence="10">
    <location>
        <begin position="28"/>
        <end position="323"/>
    </location>
</feature>
<sequence length="330" mass="37824">MKKIMILFCVCYILLASATMASVVNPHQTYTYERMKADIWELEKKYDDDLTVKTIGYSHFGRRIFAVKLGKGEKNILLIGSHHGREWLTSALLMEMLETYTKSYQANGKVGPHSTDILDEVSIWFVPMLNPDGVTIQQGDIKKFPKYHRDNLVLMNMNSTDFSRWKANGMGIDLNRQYPVGWKNHANNDVTIPTYQFYKGKKPISTHETKAIVKFTKKIKPQIAVSYHTSGREIFWNYNNKENQQRDLSIAEKVAALTGYKLASPPQDAIGAGYTDWFISTFQRPALTLEISHLVGETNPPLEVFSEEWEKNKFIGMMLAKEAKNINNPK</sequence>
<dbReference type="RefSeq" id="WP_230497770.1">
    <property type="nucleotide sequence ID" value="NZ_CAKJTG010000020.1"/>
</dbReference>
<dbReference type="PROSITE" id="PS00132">
    <property type="entry name" value="CARBOXYPEPT_ZN_1"/>
    <property type="match status" value="1"/>
</dbReference>
<dbReference type="EMBL" id="CAKJTG010000020">
    <property type="protein sequence ID" value="CAG9609538.1"/>
    <property type="molecule type" value="Genomic_DNA"/>
</dbReference>
<dbReference type="PANTHER" id="PTHR11705:SF143">
    <property type="entry name" value="SLL0236 PROTEIN"/>
    <property type="match status" value="1"/>
</dbReference>
<keyword evidence="5 11" id="KW-0378">Hydrolase</keyword>
<feature type="active site" description="Proton donor/acceptor" evidence="8">
    <location>
        <position position="290"/>
    </location>
</feature>
<dbReference type="GO" id="GO:0005615">
    <property type="term" value="C:extracellular space"/>
    <property type="evidence" value="ECO:0007669"/>
    <property type="project" value="TreeGrafter"/>
</dbReference>